<name>A0ABR1S4W1_9PEZI</name>
<comment type="caution">
    <text evidence="6">The sequence shown here is derived from an EMBL/GenBank/DDBJ whole genome shotgun (WGS) entry which is preliminary data.</text>
</comment>
<feature type="domain" description="GH18" evidence="5">
    <location>
        <begin position="27"/>
        <end position="444"/>
    </location>
</feature>
<evidence type="ECO:0000256" key="3">
    <source>
        <dbReference type="PROSITE-ProRule" id="PRU00261"/>
    </source>
</evidence>
<keyword evidence="7" id="KW-1185">Reference proteome</keyword>
<proteinExistence type="predicted"/>
<evidence type="ECO:0000313" key="7">
    <source>
        <dbReference type="Proteomes" id="UP001396898"/>
    </source>
</evidence>
<evidence type="ECO:0000259" key="5">
    <source>
        <dbReference type="PROSITE" id="PS51910"/>
    </source>
</evidence>
<dbReference type="InterPro" id="IPR017853">
    <property type="entry name" value="GH"/>
</dbReference>
<accession>A0ABR1S4W1</accession>
<dbReference type="InterPro" id="IPR001002">
    <property type="entry name" value="Chitin-bd_1"/>
</dbReference>
<dbReference type="Gene3D" id="3.30.60.10">
    <property type="entry name" value="Endochitinase-like"/>
    <property type="match status" value="1"/>
</dbReference>
<feature type="disulfide bond" evidence="3">
    <location>
        <begin position="334"/>
        <end position="348"/>
    </location>
</feature>
<evidence type="ECO:0000256" key="2">
    <source>
        <dbReference type="ARBA" id="ARBA00022669"/>
    </source>
</evidence>
<dbReference type="EC" id="3.2.1.14" evidence="1"/>
<dbReference type="Gene3D" id="3.20.20.80">
    <property type="entry name" value="Glycosidases"/>
    <property type="match status" value="2"/>
</dbReference>
<dbReference type="InterPro" id="IPR011583">
    <property type="entry name" value="Chitinase_II/V-like_cat"/>
</dbReference>
<dbReference type="SUPFAM" id="SSF51445">
    <property type="entry name" value="(Trans)glycosidases"/>
    <property type="match status" value="1"/>
</dbReference>
<organism evidence="6 7">
    <name type="scientific">Apiospora marii</name>
    <dbReference type="NCBI Taxonomy" id="335849"/>
    <lineage>
        <taxon>Eukaryota</taxon>
        <taxon>Fungi</taxon>
        <taxon>Dikarya</taxon>
        <taxon>Ascomycota</taxon>
        <taxon>Pezizomycotina</taxon>
        <taxon>Sordariomycetes</taxon>
        <taxon>Xylariomycetidae</taxon>
        <taxon>Amphisphaeriales</taxon>
        <taxon>Apiosporaceae</taxon>
        <taxon>Apiospora</taxon>
    </lineage>
</organism>
<dbReference type="CDD" id="cd11618">
    <property type="entry name" value="ChtBD1_1"/>
    <property type="match status" value="1"/>
</dbReference>
<dbReference type="InterPro" id="IPR001223">
    <property type="entry name" value="Glyco_hydro18_cat"/>
</dbReference>
<dbReference type="PANTHER" id="PTHR11177:SF337">
    <property type="entry name" value="CHITINASE"/>
    <property type="match status" value="1"/>
</dbReference>
<evidence type="ECO:0000259" key="4">
    <source>
        <dbReference type="PROSITE" id="PS50941"/>
    </source>
</evidence>
<dbReference type="PROSITE" id="PS51910">
    <property type="entry name" value="GH18_2"/>
    <property type="match status" value="1"/>
</dbReference>
<keyword evidence="2 3" id="KW-0147">Chitin-binding</keyword>
<dbReference type="SUPFAM" id="SSF57016">
    <property type="entry name" value="Plant lectins/antimicrobial peptides"/>
    <property type="match status" value="1"/>
</dbReference>
<dbReference type="SMART" id="SM00636">
    <property type="entry name" value="Glyco_18"/>
    <property type="match status" value="1"/>
</dbReference>
<gene>
    <name evidence="6" type="ORF">PG991_003941</name>
</gene>
<dbReference type="Proteomes" id="UP001396898">
    <property type="component" value="Unassembled WGS sequence"/>
</dbReference>
<dbReference type="PROSITE" id="PS50941">
    <property type="entry name" value="CHIT_BIND_I_2"/>
    <property type="match status" value="1"/>
</dbReference>
<feature type="domain" description="Chitin-binding type-1" evidence="4">
    <location>
        <begin position="315"/>
        <end position="361"/>
    </location>
</feature>
<evidence type="ECO:0000313" key="6">
    <source>
        <dbReference type="EMBL" id="KAK8026885.1"/>
    </source>
</evidence>
<sequence length="450" mass="47742">MKVSSSVLAGVAALGAATEARCAQEQLRNIVYFDQYHTAILPPRDVTAGITHVVMSFANSSLFATPNMTEEYKPFMDISKVRAMFDNGTQIGVALGGWGDTDGFGAGAKTETSRKQYAQNIALMSQKLGLDFIDIDWEYPGGNGADYKQIPNSKKVDEITTFPLLLQEIKNAIKPRALSIAVPGKPGDMIAYTPEHASAIFGAVDMVNVMAYDLMNRRDNATSHHTDVHGSLQAVDAYLALGCPAAKVNLGLAFYAKYFQTAKGVDCSGGPIGCPILPAENATDGSDLGTSGAITFEVANVTPPSPPTNLTTSKDQSCGTGTSFTCQGLADAGCCSQYGFCGSTPAHCGAGCQAGFGSCTGPQIGASFVSALKESKTDEVLGGQWWWDPSNELFWTLDTVPLMQRKFKEIVAARGLGGIFAWSLGEDSYDWSHLKAMRDGVKGLSKAAKK</sequence>
<keyword evidence="3" id="KW-1015">Disulfide bond</keyword>
<evidence type="ECO:0000256" key="1">
    <source>
        <dbReference type="ARBA" id="ARBA00012729"/>
    </source>
</evidence>
<comment type="caution">
    <text evidence="3">Lacks conserved residue(s) required for the propagation of feature annotation.</text>
</comment>
<dbReference type="EMBL" id="JAQQWI010000007">
    <property type="protein sequence ID" value="KAK8026885.1"/>
    <property type="molecule type" value="Genomic_DNA"/>
</dbReference>
<dbReference type="PANTHER" id="PTHR11177">
    <property type="entry name" value="CHITINASE"/>
    <property type="match status" value="1"/>
</dbReference>
<reference evidence="6 7" key="1">
    <citation type="submission" date="2023-01" db="EMBL/GenBank/DDBJ databases">
        <title>Analysis of 21 Apiospora genomes using comparative genomics revels a genus with tremendous synthesis potential of carbohydrate active enzymes and secondary metabolites.</title>
        <authorList>
            <person name="Sorensen T."/>
        </authorList>
    </citation>
    <scope>NUCLEOTIDE SEQUENCE [LARGE SCALE GENOMIC DNA]</scope>
    <source>
        <strain evidence="6 7">CBS 20057</strain>
    </source>
</reference>
<protein>
    <recommendedName>
        <fullName evidence="1">chitinase</fullName>
        <ecNumber evidence="1">3.2.1.14</ecNumber>
    </recommendedName>
</protein>
<dbReference type="InterPro" id="IPR036861">
    <property type="entry name" value="Endochitinase-like_sf"/>
</dbReference>
<dbReference type="Pfam" id="PF00704">
    <property type="entry name" value="Glyco_hydro_18"/>
    <property type="match status" value="1"/>
</dbReference>
<dbReference type="InterPro" id="IPR050314">
    <property type="entry name" value="Glycosyl_Hydrlase_18"/>
</dbReference>